<keyword evidence="2" id="KW-1185">Reference proteome</keyword>
<sequence>MLDAWHRSHTQRIRPTATDKLQSQLGMIQWGLVELEITCRLDRNLMRSRTFHKDLLLAMMSVESSGGIIGRQKYELCEKRCVSGSHSRLMIQAHVAIRRGSMQIDESEMVQGPRYTYE</sequence>
<dbReference type="Proteomes" id="UP000019376">
    <property type="component" value="Unassembled WGS sequence"/>
</dbReference>
<gene>
    <name evidence="1" type="ORF">PDE_05140</name>
</gene>
<dbReference type="HOGENOM" id="CLU_2073971_0_0_1"/>
<proteinExistence type="predicted"/>
<accession>S7ZHP3</accession>
<dbReference type="EMBL" id="KB644412">
    <property type="protein sequence ID" value="EPS30190.1"/>
    <property type="molecule type" value="Genomic_DNA"/>
</dbReference>
<protein>
    <submittedName>
        <fullName evidence="1">Uncharacterized protein</fullName>
    </submittedName>
</protein>
<name>S7ZHP3_PENO1</name>
<evidence type="ECO:0000313" key="2">
    <source>
        <dbReference type="Proteomes" id="UP000019376"/>
    </source>
</evidence>
<dbReference type="AlphaFoldDB" id="S7ZHP3"/>
<organism evidence="1 2">
    <name type="scientific">Penicillium oxalicum (strain 114-2 / CGMCC 5302)</name>
    <name type="common">Penicillium decumbens</name>
    <dbReference type="NCBI Taxonomy" id="933388"/>
    <lineage>
        <taxon>Eukaryota</taxon>
        <taxon>Fungi</taxon>
        <taxon>Dikarya</taxon>
        <taxon>Ascomycota</taxon>
        <taxon>Pezizomycotina</taxon>
        <taxon>Eurotiomycetes</taxon>
        <taxon>Eurotiomycetidae</taxon>
        <taxon>Eurotiales</taxon>
        <taxon>Aspergillaceae</taxon>
        <taxon>Penicillium</taxon>
    </lineage>
</organism>
<reference evidence="1 2" key="1">
    <citation type="journal article" date="2013" name="PLoS ONE">
        <title>Genomic and secretomic analyses reveal unique features of the lignocellulolytic enzyme system of Penicillium decumbens.</title>
        <authorList>
            <person name="Liu G."/>
            <person name="Zhang L."/>
            <person name="Wei X."/>
            <person name="Zou G."/>
            <person name="Qin Y."/>
            <person name="Ma L."/>
            <person name="Li J."/>
            <person name="Zheng H."/>
            <person name="Wang S."/>
            <person name="Wang C."/>
            <person name="Xun L."/>
            <person name="Zhao G.-P."/>
            <person name="Zhou Z."/>
            <person name="Qu Y."/>
        </authorList>
    </citation>
    <scope>NUCLEOTIDE SEQUENCE [LARGE SCALE GENOMIC DNA]</scope>
    <source>
        <strain evidence="2">114-2 / CGMCC 5302</strain>
    </source>
</reference>
<evidence type="ECO:0000313" key="1">
    <source>
        <dbReference type="EMBL" id="EPS30190.1"/>
    </source>
</evidence>